<evidence type="ECO:0000313" key="3">
    <source>
        <dbReference type="Proteomes" id="UP000031982"/>
    </source>
</evidence>
<evidence type="ECO:0000313" key="2">
    <source>
        <dbReference type="EMBL" id="KIL80094.1"/>
    </source>
</evidence>
<feature type="transmembrane region" description="Helical" evidence="1">
    <location>
        <begin position="45"/>
        <end position="70"/>
    </location>
</feature>
<gene>
    <name evidence="2" type="ORF">SD77_2548</name>
</gene>
<proteinExistence type="predicted"/>
<sequence>MIVQMVSVFYIIFFYRLHSNELLYGTQSFIVDGYRIMLEKISAMFLAHVMYQGIMLAVTYTIYTGIYFSVGIEPSGFYLSLWRFLIIYLFAPLILSMLYGVVIAMIFGVKKSSFLVILLLWIMTGSMSTELFFDYFHSVHADEWSSLLFIGMNTVQHVYNSYVGFDVHWGNELKLITWFLVSTGVALILSLRWTRRAEERNLIIKVLLGMLCLSLFAAYGVTALSTKAFSRADDSTETNYYMNVNQAEADLRYEVESYSISLEGKQATVHIELSGIHTLEPSFQLYHAYPVKWIKAGDEKVKFERYGDILTVHLPSNQSSFTVRYEIADTSFIPYTNGRVLLLADKAWYPKKRASHMYERNENTGEIELSESFLPEERYSFTVKTEEVLFSNLPRQGDEYSGEAQAVTIIKGQGKQLIYGDYNITYPADWPKMKERVPKVLSQLEKTIYEVQQLVPEAIQLLPKSIVFSNYGLSSLVTKDHLVYNTNYGDAVDSYETTKDFQENLLKLAVQKKGPYKLYREWLYLSSQFIRQKNNWKIESRERSVDSFSLPKAEQESIEFIYHSFYQLNDKQQRQFLSGWYEKMNGNWTWDQVLDLIKEGK</sequence>
<keyword evidence="1" id="KW-0472">Membrane</keyword>
<keyword evidence="1" id="KW-0812">Transmembrane</keyword>
<feature type="transmembrane region" description="Helical" evidence="1">
    <location>
        <begin position="202"/>
        <end position="221"/>
    </location>
</feature>
<evidence type="ECO:0008006" key="4">
    <source>
        <dbReference type="Google" id="ProtNLM"/>
    </source>
</evidence>
<dbReference type="Proteomes" id="UP000031982">
    <property type="component" value="Unassembled WGS sequence"/>
</dbReference>
<accession>A0ABR5AZH9</accession>
<feature type="transmembrane region" description="Helical" evidence="1">
    <location>
        <begin position="82"/>
        <end position="107"/>
    </location>
</feature>
<name>A0ABR5AZH9_BACBA</name>
<feature type="transmembrane region" description="Helical" evidence="1">
    <location>
        <begin position="114"/>
        <end position="133"/>
    </location>
</feature>
<dbReference type="EMBL" id="JXLP01000002">
    <property type="protein sequence ID" value="KIL80094.1"/>
    <property type="molecule type" value="Genomic_DNA"/>
</dbReference>
<evidence type="ECO:0000256" key="1">
    <source>
        <dbReference type="SAM" id="Phobius"/>
    </source>
</evidence>
<protein>
    <recommendedName>
        <fullName evidence="4">ABC transporter permease</fullName>
    </recommendedName>
</protein>
<comment type="caution">
    <text evidence="2">The sequence shown here is derived from an EMBL/GenBank/DDBJ whole genome shotgun (WGS) entry which is preliminary data.</text>
</comment>
<feature type="transmembrane region" description="Helical" evidence="1">
    <location>
        <begin position="175"/>
        <end position="193"/>
    </location>
</feature>
<dbReference type="RefSeq" id="WP_231557148.1">
    <property type="nucleotide sequence ID" value="NZ_JARTHD010000020.1"/>
</dbReference>
<keyword evidence="1" id="KW-1133">Transmembrane helix</keyword>
<keyword evidence="3" id="KW-1185">Reference proteome</keyword>
<organism evidence="2 3">
    <name type="scientific">Bacillus badius</name>
    <dbReference type="NCBI Taxonomy" id="1455"/>
    <lineage>
        <taxon>Bacteria</taxon>
        <taxon>Bacillati</taxon>
        <taxon>Bacillota</taxon>
        <taxon>Bacilli</taxon>
        <taxon>Bacillales</taxon>
        <taxon>Bacillaceae</taxon>
        <taxon>Pseudobacillus</taxon>
    </lineage>
</organism>
<reference evidence="2 3" key="1">
    <citation type="submission" date="2015-01" db="EMBL/GenBank/DDBJ databases">
        <title>Genome Assembly of Bacillus badius MTCC 1458.</title>
        <authorList>
            <person name="Verma A."/>
            <person name="Khatri I."/>
            <person name="Mual P."/>
            <person name="Subramanian S."/>
            <person name="Krishnamurthi S."/>
        </authorList>
    </citation>
    <scope>NUCLEOTIDE SEQUENCE [LARGE SCALE GENOMIC DNA]</scope>
    <source>
        <strain evidence="2 3">MTCC 1458</strain>
    </source>
</reference>